<dbReference type="RefSeq" id="WP_173061631.1">
    <property type="nucleotide sequence ID" value="NZ_BLPF01000002.1"/>
</dbReference>
<dbReference type="SUPFAM" id="SSF49265">
    <property type="entry name" value="Fibronectin type III"/>
    <property type="match status" value="1"/>
</dbReference>
<dbReference type="Gene3D" id="2.60.40.290">
    <property type="match status" value="1"/>
</dbReference>
<keyword evidence="1" id="KW-0119">Carbohydrate metabolism</keyword>
<dbReference type="InterPro" id="IPR008965">
    <property type="entry name" value="CBM2/CBM3_carb-bd_dom_sf"/>
</dbReference>
<evidence type="ECO:0000256" key="4">
    <source>
        <dbReference type="SAM" id="SignalP"/>
    </source>
</evidence>
<dbReference type="Proteomes" id="UP000482800">
    <property type="component" value="Unassembled WGS sequence"/>
</dbReference>
<dbReference type="AlphaFoldDB" id="A0A6V8KDK9"/>
<keyword evidence="2" id="KW-0326">Glycosidase</keyword>
<dbReference type="SMART" id="SM00637">
    <property type="entry name" value="CBD_II"/>
    <property type="match status" value="1"/>
</dbReference>
<dbReference type="InterPro" id="IPR012291">
    <property type="entry name" value="CBM2_carb-bd_dom_sf"/>
</dbReference>
<dbReference type="Gene3D" id="2.60.40.10">
    <property type="entry name" value="Immunoglobulins"/>
    <property type="match status" value="2"/>
</dbReference>
<evidence type="ECO:0000259" key="5">
    <source>
        <dbReference type="PROSITE" id="PS51173"/>
    </source>
</evidence>
<name>A0A6V8KDK9_9ACTN</name>
<comment type="caution">
    <text evidence="6">The sequence shown here is derived from an EMBL/GenBank/DDBJ whole genome shotgun (WGS) entry which is preliminary data.</text>
</comment>
<proteinExistence type="predicted"/>
<evidence type="ECO:0000313" key="6">
    <source>
        <dbReference type="EMBL" id="GFJ81864.1"/>
    </source>
</evidence>
<keyword evidence="7" id="KW-1185">Reference proteome</keyword>
<protein>
    <recommendedName>
        <fullName evidence="5">CBM2 domain-containing protein</fullName>
    </recommendedName>
</protein>
<gene>
    <name evidence="6" type="ORF">Phou_060440</name>
</gene>
<dbReference type="GO" id="GO:0004553">
    <property type="term" value="F:hydrolase activity, hydrolyzing O-glycosyl compounds"/>
    <property type="evidence" value="ECO:0007669"/>
    <property type="project" value="InterPro"/>
</dbReference>
<organism evidence="6 7">
    <name type="scientific">Phytohabitans houttuyneae</name>
    <dbReference type="NCBI Taxonomy" id="1076126"/>
    <lineage>
        <taxon>Bacteria</taxon>
        <taxon>Bacillati</taxon>
        <taxon>Actinomycetota</taxon>
        <taxon>Actinomycetes</taxon>
        <taxon>Micromonosporales</taxon>
        <taxon>Micromonosporaceae</taxon>
    </lineage>
</organism>
<feature type="chain" id="PRO_5029000675" description="CBM2 domain-containing protein" evidence="4">
    <location>
        <begin position="28"/>
        <end position="316"/>
    </location>
</feature>
<dbReference type="InterPro" id="IPR013783">
    <property type="entry name" value="Ig-like_fold"/>
</dbReference>
<dbReference type="InterPro" id="IPR001919">
    <property type="entry name" value="CBD2"/>
</dbReference>
<accession>A0A6V8KDK9</accession>
<feature type="signal peptide" evidence="4">
    <location>
        <begin position="1"/>
        <end position="27"/>
    </location>
</feature>
<evidence type="ECO:0000313" key="7">
    <source>
        <dbReference type="Proteomes" id="UP000482800"/>
    </source>
</evidence>
<dbReference type="InterPro" id="IPR003961">
    <property type="entry name" value="FN3_dom"/>
</dbReference>
<dbReference type="PROSITE" id="PS51173">
    <property type="entry name" value="CBM2"/>
    <property type="match status" value="1"/>
</dbReference>
<dbReference type="GO" id="GO:0030247">
    <property type="term" value="F:polysaccharide binding"/>
    <property type="evidence" value="ECO:0007669"/>
    <property type="project" value="UniProtKB-UniRule"/>
</dbReference>
<evidence type="ECO:0000256" key="1">
    <source>
        <dbReference type="ARBA" id="ARBA00023277"/>
    </source>
</evidence>
<reference evidence="6 7" key="1">
    <citation type="submission" date="2020-03" db="EMBL/GenBank/DDBJ databases">
        <title>Whole genome shotgun sequence of Phytohabitans houttuyneae NBRC 108639.</title>
        <authorList>
            <person name="Komaki H."/>
            <person name="Tamura T."/>
        </authorList>
    </citation>
    <scope>NUCLEOTIDE SEQUENCE [LARGE SCALE GENOMIC DNA]</scope>
    <source>
        <strain evidence="6 7">NBRC 108639</strain>
    </source>
</reference>
<evidence type="ECO:0000256" key="3">
    <source>
        <dbReference type="ARBA" id="ARBA00023326"/>
    </source>
</evidence>
<sequence>MRFLLRTAVAGILGAATILIIAAPAQASAGHFTKSSQWSGGYVGEFTVHNHTDSPMNGWVVRFCLPSGTRILNGWNIQLTQIGDCYTFRNYPWNSTLPAGGAVSFGFVASGTGDPIDCTVNGERCDGLPAGSDLQPPTAPDNMHIVWNPGVTLVWDASTDDRGMVGYELFESGTTLRTVAETSYVYSTTNALPPKLYEFGIRAIDAAGNVSPFDFVGLGTSWSATAAPSAPSSLQVSGLTAEALTLSWQASTRIPYSEAPVAGYEVSMDGSVVARVGGTSARLRTPTGMGFHTLSVRAFNAVDLFSPAAQTQFIIN</sequence>
<evidence type="ECO:0000256" key="2">
    <source>
        <dbReference type="ARBA" id="ARBA00023295"/>
    </source>
</evidence>
<dbReference type="InterPro" id="IPR036116">
    <property type="entry name" value="FN3_sf"/>
</dbReference>
<keyword evidence="2" id="KW-0378">Hydrolase</keyword>
<reference evidence="6 7" key="2">
    <citation type="submission" date="2020-03" db="EMBL/GenBank/DDBJ databases">
        <authorList>
            <person name="Ichikawa N."/>
            <person name="Kimura A."/>
            <person name="Kitahashi Y."/>
            <person name="Uohara A."/>
        </authorList>
    </citation>
    <scope>NUCLEOTIDE SEQUENCE [LARGE SCALE GENOMIC DNA]</scope>
    <source>
        <strain evidence="6 7">NBRC 108639</strain>
    </source>
</reference>
<dbReference type="SMART" id="SM00060">
    <property type="entry name" value="FN3"/>
    <property type="match status" value="2"/>
</dbReference>
<keyword evidence="4" id="KW-0732">Signal</keyword>
<dbReference type="EMBL" id="BLPF01000002">
    <property type="protein sequence ID" value="GFJ81864.1"/>
    <property type="molecule type" value="Genomic_DNA"/>
</dbReference>
<keyword evidence="3" id="KW-0624">Polysaccharide degradation</keyword>
<dbReference type="SUPFAM" id="SSF49384">
    <property type="entry name" value="Carbohydrate-binding domain"/>
    <property type="match status" value="1"/>
</dbReference>
<dbReference type="GO" id="GO:0000272">
    <property type="term" value="P:polysaccharide catabolic process"/>
    <property type="evidence" value="ECO:0007669"/>
    <property type="project" value="UniProtKB-KW"/>
</dbReference>
<dbReference type="CDD" id="cd00063">
    <property type="entry name" value="FN3"/>
    <property type="match status" value="2"/>
</dbReference>
<feature type="domain" description="CBM2" evidence="5">
    <location>
        <begin position="20"/>
        <end position="128"/>
    </location>
</feature>
<dbReference type="Pfam" id="PF00553">
    <property type="entry name" value="CBM_2"/>
    <property type="match status" value="1"/>
</dbReference>